<dbReference type="PRINTS" id="PR00773">
    <property type="entry name" value="GRPEPROTEIN"/>
</dbReference>
<dbReference type="InterPro" id="IPR009012">
    <property type="entry name" value="GrpE_head"/>
</dbReference>
<dbReference type="InterPro" id="IPR000740">
    <property type="entry name" value="GrpE"/>
</dbReference>
<dbReference type="SUPFAM" id="SSF58014">
    <property type="entry name" value="Coiled-coil domain of nucleotide exchange factor GrpE"/>
    <property type="match status" value="1"/>
</dbReference>
<evidence type="ECO:0000256" key="1">
    <source>
        <dbReference type="ARBA" id="ARBA00009054"/>
    </source>
</evidence>
<dbReference type="Pfam" id="PF01025">
    <property type="entry name" value="GrpE"/>
    <property type="match status" value="1"/>
</dbReference>
<dbReference type="PROSITE" id="PS01071">
    <property type="entry name" value="GRPE"/>
    <property type="match status" value="1"/>
</dbReference>
<dbReference type="InterPro" id="IPR013805">
    <property type="entry name" value="GrpE_CC"/>
</dbReference>
<evidence type="ECO:0000313" key="8">
    <source>
        <dbReference type="Proteomes" id="UP000831113"/>
    </source>
</evidence>
<organism evidence="7 8">
    <name type="scientific">Hymenobacter tibetensis</name>
    <dbReference type="NCBI Taxonomy" id="497967"/>
    <lineage>
        <taxon>Bacteria</taxon>
        <taxon>Pseudomonadati</taxon>
        <taxon>Bacteroidota</taxon>
        <taxon>Cytophagia</taxon>
        <taxon>Cytophagales</taxon>
        <taxon>Hymenobacteraceae</taxon>
        <taxon>Hymenobacter</taxon>
    </lineage>
</organism>
<comment type="subcellular location">
    <subcellularLocation>
        <location evidence="3">Cytoplasm</location>
    </subcellularLocation>
</comment>
<dbReference type="SUPFAM" id="SSF51064">
    <property type="entry name" value="Head domain of nucleotide exchange factor GrpE"/>
    <property type="match status" value="1"/>
</dbReference>
<keyword evidence="8" id="KW-1185">Reference proteome</keyword>
<dbReference type="PANTHER" id="PTHR21237:SF23">
    <property type="entry name" value="GRPE PROTEIN HOMOLOG, MITOCHONDRIAL"/>
    <property type="match status" value="1"/>
</dbReference>
<feature type="region of interest" description="Disordered" evidence="6">
    <location>
        <begin position="89"/>
        <end position="108"/>
    </location>
</feature>
<protein>
    <recommendedName>
        <fullName evidence="3 4">Protein GrpE</fullName>
    </recommendedName>
    <alternativeName>
        <fullName evidence="3">HSP-70 cofactor</fullName>
    </alternativeName>
</protein>
<keyword evidence="2 3" id="KW-0143">Chaperone</keyword>
<keyword evidence="3 4" id="KW-0346">Stress response</keyword>
<comment type="function">
    <text evidence="3 4">Participates actively in the response to hyperosmotic and heat shock by preventing the aggregation of stress-denatured proteins, in association with DnaK and GrpE. It is the nucleotide exchange factor for DnaK and may function as a thermosensor. Unfolded proteins bind initially to DnaJ; upon interaction with the DnaJ-bound protein, DnaK hydrolyzes its bound ATP, resulting in the formation of a stable complex. GrpE releases ADP from DnaK; ATP binding to DnaK triggers the release of the substrate protein, thus completing the reaction cycle. Several rounds of ATP-dependent interactions between DnaJ, DnaK and GrpE are required for fully efficient folding.</text>
</comment>
<evidence type="ECO:0000256" key="6">
    <source>
        <dbReference type="SAM" id="MobiDB-lite"/>
    </source>
</evidence>
<dbReference type="EMBL" id="CP094669">
    <property type="protein sequence ID" value="UOG76026.1"/>
    <property type="molecule type" value="Genomic_DNA"/>
</dbReference>
<evidence type="ECO:0000256" key="2">
    <source>
        <dbReference type="ARBA" id="ARBA00023186"/>
    </source>
</evidence>
<sequence>MDPDVFTVKTKAAGSASCINLCHNGSMEAFGKLLAPYSCHLALDEVKNPFRRIFNKMADDNNVPQDDNLAAEQGQVTGEMTDNETAEALGNSAGEETSTAEDSKPGAELNELKDKYLRLAAEFENYKRRTTKERADLFKTANQELMVALLPALDDFDRARNFTKDTEDASAVRESIEIIYNKLQKTLSQKGLVPMEVKGSSFDPDLHEAITQIPAPSEELKGKIVDEVERGYYLGDKVIRHAKVVLGQ</sequence>
<comment type="similarity">
    <text evidence="1 3 5">Belongs to the GrpE family.</text>
</comment>
<accession>A0ABY4D0H0</accession>
<evidence type="ECO:0000256" key="4">
    <source>
        <dbReference type="RuleBase" id="RU000639"/>
    </source>
</evidence>
<dbReference type="CDD" id="cd00446">
    <property type="entry name" value="GrpE"/>
    <property type="match status" value="1"/>
</dbReference>
<evidence type="ECO:0000256" key="3">
    <source>
        <dbReference type="HAMAP-Rule" id="MF_01151"/>
    </source>
</evidence>
<dbReference type="PANTHER" id="PTHR21237">
    <property type="entry name" value="GRPE PROTEIN"/>
    <property type="match status" value="1"/>
</dbReference>
<dbReference type="Gene3D" id="2.30.22.10">
    <property type="entry name" value="Head domain of nucleotide exchange factor GrpE"/>
    <property type="match status" value="1"/>
</dbReference>
<dbReference type="Gene3D" id="3.90.20.20">
    <property type="match status" value="1"/>
</dbReference>
<dbReference type="HAMAP" id="MF_01151">
    <property type="entry name" value="GrpE"/>
    <property type="match status" value="1"/>
</dbReference>
<keyword evidence="3" id="KW-0963">Cytoplasm</keyword>
<proteinExistence type="inferred from homology"/>
<gene>
    <name evidence="3" type="primary">grpE</name>
    <name evidence="7" type="ORF">MTX78_05350</name>
</gene>
<reference evidence="7 8" key="1">
    <citation type="submission" date="2022-03" db="EMBL/GenBank/DDBJ databases">
        <title>Hymenobactersp. isolated from the air.</title>
        <authorList>
            <person name="Won M."/>
            <person name="Kwon S.-W."/>
        </authorList>
    </citation>
    <scope>NUCLEOTIDE SEQUENCE [LARGE SCALE GENOMIC DNA]</scope>
    <source>
        <strain evidence="7 8">KACC 21982</strain>
    </source>
</reference>
<evidence type="ECO:0000256" key="5">
    <source>
        <dbReference type="RuleBase" id="RU004478"/>
    </source>
</evidence>
<dbReference type="Proteomes" id="UP000831113">
    <property type="component" value="Chromosome"/>
</dbReference>
<evidence type="ECO:0000313" key="7">
    <source>
        <dbReference type="EMBL" id="UOG76026.1"/>
    </source>
</evidence>
<comment type="subunit">
    <text evidence="3">Homodimer.</text>
</comment>
<name>A0ABY4D0H0_9BACT</name>
<dbReference type="RefSeq" id="WP_243800576.1">
    <property type="nucleotide sequence ID" value="NZ_CP094669.1"/>
</dbReference>